<dbReference type="InterPro" id="IPR040632">
    <property type="entry name" value="Sulfotransfer_4"/>
</dbReference>
<dbReference type="OrthoDB" id="5145848at2"/>
<dbReference type="SUPFAM" id="SSF52540">
    <property type="entry name" value="P-loop containing nucleoside triphosphate hydrolases"/>
    <property type="match status" value="1"/>
</dbReference>
<proteinExistence type="predicted"/>
<accession>A0A3N4Z264</accession>
<gene>
    <name evidence="2" type="ORF">EDD34_0696</name>
</gene>
<dbReference type="InterPro" id="IPR027417">
    <property type="entry name" value="P-loop_NTPase"/>
</dbReference>
<dbReference type="RefSeq" id="WP_123813326.1">
    <property type="nucleotide sequence ID" value="NZ_RKQZ01000001.1"/>
</dbReference>
<evidence type="ECO:0000313" key="3">
    <source>
        <dbReference type="Proteomes" id="UP000280501"/>
    </source>
</evidence>
<evidence type="ECO:0000256" key="1">
    <source>
        <dbReference type="SAM" id="MobiDB-lite"/>
    </source>
</evidence>
<dbReference type="Pfam" id="PF17784">
    <property type="entry name" value="Sulfotransfer_4"/>
    <property type="match status" value="2"/>
</dbReference>
<dbReference type="PANTHER" id="PTHR36978">
    <property type="entry name" value="P-LOOP CONTAINING NUCLEOTIDE TRIPHOSPHATE HYDROLASE"/>
    <property type="match status" value="1"/>
</dbReference>
<dbReference type="AlphaFoldDB" id="A0A3N4Z264"/>
<reference evidence="2 3" key="1">
    <citation type="submission" date="2018-11" db="EMBL/GenBank/DDBJ databases">
        <title>Sequencing the genomes of 1000 actinobacteria strains.</title>
        <authorList>
            <person name="Klenk H.-P."/>
        </authorList>
    </citation>
    <scope>NUCLEOTIDE SEQUENCE [LARGE SCALE GENOMIC DNA]</scope>
    <source>
        <strain evidence="2 3">DSM 15700</strain>
    </source>
</reference>
<evidence type="ECO:0008006" key="4">
    <source>
        <dbReference type="Google" id="ProtNLM"/>
    </source>
</evidence>
<organism evidence="2 3">
    <name type="scientific">Myceligenerans xiligouense</name>
    <dbReference type="NCBI Taxonomy" id="253184"/>
    <lineage>
        <taxon>Bacteria</taxon>
        <taxon>Bacillati</taxon>
        <taxon>Actinomycetota</taxon>
        <taxon>Actinomycetes</taxon>
        <taxon>Micrococcales</taxon>
        <taxon>Promicromonosporaceae</taxon>
        <taxon>Myceligenerans</taxon>
    </lineage>
</organism>
<protein>
    <recommendedName>
        <fullName evidence="4">Sulfotransferase family protein</fullName>
    </recommendedName>
</protein>
<name>A0A3N4Z264_9MICO</name>
<keyword evidence="3" id="KW-1185">Reference proteome</keyword>
<dbReference type="Proteomes" id="UP000280501">
    <property type="component" value="Unassembled WGS sequence"/>
</dbReference>
<dbReference type="PANTHER" id="PTHR36978:SF4">
    <property type="entry name" value="P-LOOP CONTAINING NUCLEOSIDE TRIPHOSPHATE HYDROLASE PROTEIN"/>
    <property type="match status" value="1"/>
</dbReference>
<dbReference type="EMBL" id="RKQZ01000001">
    <property type="protein sequence ID" value="RPF20118.1"/>
    <property type="molecule type" value="Genomic_DNA"/>
</dbReference>
<evidence type="ECO:0000313" key="2">
    <source>
        <dbReference type="EMBL" id="RPF20118.1"/>
    </source>
</evidence>
<feature type="region of interest" description="Disordered" evidence="1">
    <location>
        <begin position="184"/>
        <end position="203"/>
    </location>
</feature>
<comment type="caution">
    <text evidence="2">The sequence shown here is derived from an EMBL/GenBank/DDBJ whole genome shotgun (WGS) entry which is preliminary data.</text>
</comment>
<sequence>MVKQRVFGIGFAKTGTSSLFRAMKVLGYSGLHHQTKKHPAEEIETAMRDAIAAGEPPLSRLRWLGDARMFFDIRTVERDFPAFDKAYPGSKFILHTRDLDGWLASCEAHVLRNRERGRSSWTTFDREGLTAVYAARHREVREYFAGRPDDLLEIDVPGGEGWEKLAPFLGHPVPDEPFPYVNVKGSGGRDPRFDPVPDTAPPA</sequence>
<dbReference type="Gene3D" id="3.40.50.300">
    <property type="entry name" value="P-loop containing nucleotide triphosphate hydrolases"/>
    <property type="match status" value="1"/>
</dbReference>